<proteinExistence type="predicted"/>
<dbReference type="AlphaFoldDB" id="D5E0W4"/>
<reference evidence="1 2" key="1">
    <citation type="journal article" date="2011" name="J. Bacteriol.">
        <title>Genome sequences of the biotechnologically important Bacillus megaterium strains QM B1551 and DSM319.</title>
        <authorList>
            <person name="Eppinger M."/>
            <person name="Bunk B."/>
            <person name="Johns M.A."/>
            <person name="Edirisinghe J.N."/>
            <person name="Kutumbaka K.K."/>
            <person name="Koenig S.S."/>
            <person name="Huot Creasy H."/>
            <person name="Rosovitz M.J."/>
            <person name="Riley D.R."/>
            <person name="Daugherty S."/>
            <person name="Martin M."/>
            <person name="Elbourne L.D."/>
            <person name="Paulsen I."/>
            <person name="Biedendieck R."/>
            <person name="Braun C."/>
            <person name="Grayburn S."/>
            <person name="Dhingra S."/>
            <person name="Lukyanchuk V."/>
            <person name="Ball B."/>
            <person name="Ul-Qamar R."/>
            <person name="Seibel J."/>
            <person name="Bremer E."/>
            <person name="Jahn D."/>
            <person name="Ravel J."/>
            <person name="Vary P.S."/>
        </authorList>
    </citation>
    <scope>NUCLEOTIDE SEQUENCE [LARGE SCALE GENOMIC DNA]</scope>
    <source>
        <strain evidence="2">ATCC 12872 / QMB1551</strain>
    </source>
</reference>
<dbReference type="HOGENOM" id="CLU_3247335_0_0_9"/>
<keyword evidence="2" id="KW-1185">Reference proteome</keyword>
<dbReference type="KEGG" id="bmq:BMQ_3601"/>
<dbReference type="EMBL" id="CP001983">
    <property type="protein sequence ID" value="ADE70614.1"/>
    <property type="molecule type" value="Genomic_DNA"/>
</dbReference>
<sequence length="42" mass="4766">MSGVSIDLLIIKTKKGESFKQELQKAGIQDTQIFQMQLVEKL</sequence>
<name>D5E0W4_PRIM1</name>
<evidence type="ECO:0000313" key="2">
    <source>
        <dbReference type="Proteomes" id="UP000000935"/>
    </source>
</evidence>
<evidence type="ECO:0000313" key="1">
    <source>
        <dbReference type="EMBL" id="ADE70614.1"/>
    </source>
</evidence>
<gene>
    <name evidence="1" type="ordered locus">BMQ_3601</name>
</gene>
<dbReference type="Proteomes" id="UP000000935">
    <property type="component" value="Chromosome"/>
</dbReference>
<organism evidence="1 2">
    <name type="scientific">Priestia megaterium (strain ATCC 12872 / QMB1551)</name>
    <name type="common">Bacillus megaterium</name>
    <dbReference type="NCBI Taxonomy" id="545693"/>
    <lineage>
        <taxon>Bacteria</taxon>
        <taxon>Bacillati</taxon>
        <taxon>Bacillota</taxon>
        <taxon>Bacilli</taxon>
        <taxon>Bacillales</taxon>
        <taxon>Bacillaceae</taxon>
        <taxon>Priestia</taxon>
    </lineage>
</organism>
<accession>D5E0W4</accession>
<protein>
    <submittedName>
        <fullName evidence="1">Uncharacterized protein</fullName>
    </submittedName>
</protein>